<dbReference type="SUPFAM" id="SSF55718">
    <property type="entry name" value="SCP-like"/>
    <property type="match status" value="1"/>
</dbReference>
<keyword evidence="3" id="KW-1185">Reference proteome</keyword>
<sequence length="105" mass="11253">SSSEVERNNAIKQGNAIFAFVLTNAAGETDSWHVDLKETGRVGKGPGNNPTATLLLSEKDFGEMVANKVNAQKLFMAGNLKIKGDIVKATKIEPILKGAQNKSRL</sequence>
<dbReference type="PANTHER" id="PTHR10094:SF25">
    <property type="entry name" value="SCP2 STEROL-BINDING DOMAIN-CONTAINING PROTEIN 1"/>
    <property type="match status" value="1"/>
</dbReference>
<dbReference type="OrthoDB" id="10265837at2759"/>
<organism evidence="2 3">
    <name type="scientific">Dactylonectria macrodidyma</name>
    <dbReference type="NCBI Taxonomy" id="307937"/>
    <lineage>
        <taxon>Eukaryota</taxon>
        <taxon>Fungi</taxon>
        <taxon>Dikarya</taxon>
        <taxon>Ascomycota</taxon>
        <taxon>Pezizomycotina</taxon>
        <taxon>Sordariomycetes</taxon>
        <taxon>Hypocreomycetidae</taxon>
        <taxon>Hypocreales</taxon>
        <taxon>Nectriaceae</taxon>
        <taxon>Dactylonectria</taxon>
    </lineage>
</organism>
<feature type="non-terminal residue" evidence="2">
    <location>
        <position position="105"/>
    </location>
</feature>
<feature type="domain" description="SCP2" evidence="1">
    <location>
        <begin position="6"/>
        <end position="97"/>
    </location>
</feature>
<dbReference type="PANTHER" id="PTHR10094">
    <property type="entry name" value="STEROL CARRIER PROTEIN 2 SCP-2 FAMILY PROTEIN"/>
    <property type="match status" value="1"/>
</dbReference>
<evidence type="ECO:0000259" key="1">
    <source>
        <dbReference type="Pfam" id="PF02036"/>
    </source>
</evidence>
<dbReference type="Gene3D" id="3.30.1050.10">
    <property type="entry name" value="SCP2 sterol-binding domain"/>
    <property type="match status" value="1"/>
</dbReference>
<dbReference type="InterPro" id="IPR036527">
    <property type="entry name" value="SCP2_sterol-bd_dom_sf"/>
</dbReference>
<reference evidence="2" key="1">
    <citation type="journal article" date="2021" name="Nat. Commun.">
        <title>Genetic determinants of endophytism in the Arabidopsis root mycobiome.</title>
        <authorList>
            <person name="Mesny F."/>
            <person name="Miyauchi S."/>
            <person name="Thiergart T."/>
            <person name="Pickel B."/>
            <person name="Atanasova L."/>
            <person name="Karlsson M."/>
            <person name="Huettel B."/>
            <person name="Barry K.W."/>
            <person name="Haridas S."/>
            <person name="Chen C."/>
            <person name="Bauer D."/>
            <person name="Andreopoulos W."/>
            <person name="Pangilinan J."/>
            <person name="LaButti K."/>
            <person name="Riley R."/>
            <person name="Lipzen A."/>
            <person name="Clum A."/>
            <person name="Drula E."/>
            <person name="Henrissat B."/>
            <person name="Kohler A."/>
            <person name="Grigoriev I.V."/>
            <person name="Martin F.M."/>
            <person name="Hacquard S."/>
        </authorList>
    </citation>
    <scope>NUCLEOTIDE SEQUENCE</scope>
    <source>
        <strain evidence="2">MPI-CAGE-AT-0147</strain>
    </source>
</reference>
<proteinExistence type="predicted"/>
<dbReference type="EMBL" id="JAGMUV010000024">
    <property type="protein sequence ID" value="KAH7121670.1"/>
    <property type="molecule type" value="Genomic_DNA"/>
</dbReference>
<dbReference type="Pfam" id="PF02036">
    <property type="entry name" value="SCP2"/>
    <property type="match status" value="1"/>
</dbReference>
<dbReference type="Proteomes" id="UP000738349">
    <property type="component" value="Unassembled WGS sequence"/>
</dbReference>
<accession>A0A9P9IJL7</accession>
<evidence type="ECO:0000313" key="3">
    <source>
        <dbReference type="Proteomes" id="UP000738349"/>
    </source>
</evidence>
<dbReference type="InterPro" id="IPR003033">
    <property type="entry name" value="SCP2_sterol-bd_dom"/>
</dbReference>
<gene>
    <name evidence="2" type="ORF">EDB81DRAFT_666275</name>
</gene>
<dbReference type="GO" id="GO:0005829">
    <property type="term" value="C:cytosol"/>
    <property type="evidence" value="ECO:0007669"/>
    <property type="project" value="TreeGrafter"/>
</dbReference>
<dbReference type="AlphaFoldDB" id="A0A9P9IJL7"/>
<name>A0A9P9IJL7_9HYPO</name>
<comment type="caution">
    <text evidence="2">The sequence shown here is derived from an EMBL/GenBank/DDBJ whole genome shotgun (WGS) entry which is preliminary data.</text>
</comment>
<protein>
    <submittedName>
        <fullName evidence="2">SCP-2 sterol transfer family protein</fullName>
    </submittedName>
</protein>
<evidence type="ECO:0000313" key="2">
    <source>
        <dbReference type="EMBL" id="KAH7121670.1"/>
    </source>
</evidence>